<organism evidence="2 3">
    <name type="scientific">Synaphobranchus kaupii</name>
    <name type="common">Kaup's arrowtooth eel</name>
    <dbReference type="NCBI Taxonomy" id="118154"/>
    <lineage>
        <taxon>Eukaryota</taxon>
        <taxon>Metazoa</taxon>
        <taxon>Chordata</taxon>
        <taxon>Craniata</taxon>
        <taxon>Vertebrata</taxon>
        <taxon>Euteleostomi</taxon>
        <taxon>Actinopterygii</taxon>
        <taxon>Neopterygii</taxon>
        <taxon>Teleostei</taxon>
        <taxon>Anguilliformes</taxon>
        <taxon>Synaphobranchidae</taxon>
        <taxon>Synaphobranchus</taxon>
    </lineage>
</organism>
<gene>
    <name evidence="2" type="ORF">SKAU_G00240220</name>
</gene>
<reference evidence="2" key="1">
    <citation type="journal article" date="2023" name="Science">
        <title>Genome structures resolve the early diversification of teleost fishes.</title>
        <authorList>
            <person name="Parey E."/>
            <person name="Louis A."/>
            <person name="Montfort J."/>
            <person name="Bouchez O."/>
            <person name="Roques C."/>
            <person name="Iampietro C."/>
            <person name="Lluch J."/>
            <person name="Castinel A."/>
            <person name="Donnadieu C."/>
            <person name="Desvignes T."/>
            <person name="Floi Bucao C."/>
            <person name="Jouanno E."/>
            <person name="Wen M."/>
            <person name="Mejri S."/>
            <person name="Dirks R."/>
            <person name="Jansen H."/>
            <person name="Henkel C."/>
            <person name="Chen W.J."/>
            <person name="Zahm M."/>
            <person name="Cabau C."/>
            <person name="Klopp C."/>
            <person name="Thompson A.W."/>
            <person name="Robinson-Rechavi M."/>
            <person name="Braasch I."/>
            <person name="Lecointre G."/>
            <person name="Bobe J."/>
            <person name="Postlethwait J.H."/>
            <person name="Berthelot C."/>
            <person name="Roest Crollius H."/>
            <person name="Guiguen Y."/>
        </authorList>
    </citation>
    <scope>NUCLEOTIDE SEQUENCE</scope>
    <source>
        <strain evidence="2">WJC10195</strain>
    </source>
</reference>
<accession>A0A9Q1F7F2</accession>
<evidence type="ECO:0000256" key="1">
    <source>
        <dbReference type="SAM" id="MobiDB-lite"/>
    </source>
</evidence>
<dbReference type="AlphaFoldDB" id="A0A9Q1F7F2"/>
<dbReference type="Proteomes" id="UP001152622">
    <property type="component" value="Chromosome 8"/>
</dbReference>
<protein>
    <submittedName>
        <fullName evidence="2">Uncharacterized protein</fullName>
    </submittedName>
</protein>
<name>A0A9Q1F7F2_SYNKA</name>
<comment type="caution">
    <text evidence="2">The sequence shown here is derived from an EMBL/GenBank/DDBJ whole genome shotgun (WGS) entry which is preliminary data.</text>
</comment>
<evidence type="ECO:0000313" key="3">
    <source>
        <dbReference type="Proteomes" id="UP001152622"/>
    </source>
</evidence>
<keyword evidence="3" id="KW-1185">Reference proteome</keyword>
<evidence type="ECO:0000313" key="2">
    <source>
        <dbReference type="EMBL" id="KAJ8352546.1"/>
    </source>
</evidence>
<feature type="region of interest" description="Disordered" evidence="1">
    <location>
        <begin position="52"/>
        <end position="81"/>
    </location>
</feature>
<dbReference type="EMBL" id="JAINUF010000008">
    <property type="protein sequence ID" value="KAJ8352546.1"/>
    <property type="molecule type" value="Genomic_DNA"/>
</dbReference>
<sequence length="81" mass="9343">MDKNLKSDLSGTAEFLCVRMSARTKSHKSVIKQVEKEEEWYGSWVTCQVKSSQSTRSDLDIRRYNKQRRTQGGGRSETSQL</sequence>
<proteinExistence type="predicted"/>